<dbReference type="SUPFAM" id="SSF52058">
    <property type="entry name" value="L domain-like"/>
    <property type="match status" value="1"/>
</dbReference>
<dbReference type="Gene3D" id="3.80.10.10">
    <property type="entry name" value="Ribonuclease Inhibitor"/>
    <property type="match status" value="1"/>
</dbReference>
<evidence type="ECO:0000313" key="7">
    <source>
        <dbReference type="EMBL" id="KAL3720762.1"/>
    </source>
</evidence>
<evidence type="ECO:0000259" key="4">
    <source>
        <dbReference type="Pfam" id="PF00931"/>
    </source>
</evidence>
<dbReference type="SUPFAM" id="SSF52540">
    <property type="entry name" value="P-loop containing nucleoside triphosphate hydrolases"/>
    <property type="match status" value="1"/>
</dbReference>
<dbReference type="InterPro" id="IPR032675">
    <property type="entry name" value="LRR_dom_sf"/>
</dbReference>
<dbReference type="GO" id="GO:0006952">
    <property type="term" value="P:defense response"/>
    <property type="evidence" value="ECO:0007669"/>
    <property type="project" value="UniProtKB-KW"/>
</dbReference>
<dbReference type="Pfam" id="PF00931">
    <property type="entry name" value="NB-ARC"/>
    <property type="match status" value="1"/>
</dbReference>
<evidence type="ECO:0000256" key="2">
    <source>
        <dbReference type="ARBA" id="ARBA00022821"/>
    </source>
</evidence>
<evidence type="ECO:0000256" key="1">
    <source>
        <dbReference type="ARBA" id="ARBA00022737"/>
    </source>
</evidence>
<dbReference type="EMBL" id="JBJKBG010000010">
    <property type="protein sequence ID" value="KAL3720762.1"/>
    <property type="molecule type" value="Genomic_DNA"/>
</dbReference>
<gene>
    <name evidence="7" type="ORF">ACJRO7_005553</name>
</gene>
<dbReference type="InterPro" id="IPR044974">
    <property type="entry name" value="Disease_R_plants"/>
</dbReference>
<dbReference type="AlphaFoldDB" id="A0ABD3J079"/>
<dbReference type="PRINTS" id="PR00364">
    <property type="entry name" value="DISEASERSIST"/>
</dbReference>
<dbReference type="PANTHER" id="PTHR23155:SF955">
    <property type="entry name" value="AAA+ ATPASE DOMAIN-CONTAINING PROTEIN"/>
    <property type="match status" value="1"/>
</dbReference>
<name>A0ABD3J079_EUCGL</name>
<reference evidence="7 8" key="1">
    <citation type="submission" date="2024-11" db="EMBL/GenBank/DDBJ databases">
        <title>Chromosome-level genome assembly of Eucalyptus globulus Labill. provides insights into its genome evolution.</title>
        <authorList>
            <person name="Li X."/>
        </authorList>
    </citation>
    <scope>NUCLEOTIDE SEQUENCE [LARGE SCALE GENOMIC DNA]</scope>
    <source>
        <strain evidence="7">CL2024</strain>
        <tissue evidence="7">Fresh tender leaves</tissue>
    </source>
</reference>
<comment type="caution">
    <text evidence="7">The sequence shown here is derived from an EMBL/GenBank/DDBJ whole genome shotgun (WGS) entry which is preliminary data.</text>
</comment>
<organism evidence="7 8">
    <name type="scientific">Eucalyptus globulus</name>
    <name type="common">Tasmanian blue gum</name>
    <dbReference type="NCBI Taxonomy" id="34317"/>
    <lineage>
        <taxon>Eukaryota</taxon>
        <taxon>Viridiplantae</taxon>
        <taxon>Streptophyta</taxon>
        <taxon>Embryophyta</taxon>
        <taxon>Tracheophyta</taxon>
        <taxon>Spermatophyta</taxon>
        <taxon>Magnoliopsida</taxon>
        <taxon>eudicotyledons</taxon>
        <taxon>Gunneridae</taxon>
        <taxon>Pentapetalae</taxon>
        <taxon>rosids</taxon>
        <taxon>malvids</taxon>
        <taxon>Myrtales</taxon>
        <taxon>Myrtaceae</taxon>
        <taxon>Myrtoideae</taxon>
        <taxon>Eucalypteae</taxon>
        <taxon>Eucalyptus</taxon>
    </lineage>
</organism>
<dbReference type="Proteomes" id="UP001634007">
    <property type="component" value="Unassembled WGS sequence"/>
</dbReference>
<dbReference type="InterPro" id="IPR002182">
    <property type="entry name" value="NB-ARC"/>
</dbReference>
<evidence type="ECO:0000259" key="6">
    <source>
        <dbReference type="Pfam" id="PF23598"/>
    </source>
</evidence>
<dbReference type="Pfam" id="PF23598">
    <property type="entry name" value="LRR_14"/>
    <property type="match status" value="1"/>
</dbReference>
<proteinExistence type="predicted"/>
<evidence type="ECO:0000256" key="3">
    <source>
        <dbReference type="SAM" id="MobiDB-lite"/>
    </source>
</evidence>
<feature type="region of interest" description="Disordered" evidence="3">
    <location>
        <begin position="1"/>
        <end position="30"/>
    </location>
</feature>
<dbReference type="InterPro" id="IPR036388">
    <property type="entry name" value="WH-like_DNA-bd_sf"/>
</dbReference>
<accession>A0ABD3J079</accession>
<keyword evidence="8" id="KW-1185">Reference proteome</keyword>
<dbReference type="InterPro" id="IPR055414">
    <property type="entry name" value="LRR_R13L4/SHOC2-like"/>
</dbReference>
<keyword evidence="2" id="KW-0611">Plant defense</keyword>
<evidence type="ECO:0008006" key="9">
    <source>
        <dbReference type="Google" id="ProtNLM"/>
    </source>
</evidence>
<dbReference type="InterPro" id="IPR027417">
    <property type="entry name" value="P-loop_NTPase"/>
</dbReference>
<dbReference type="Pfam" id="PF23559">
    <property type="entry name" value="WHD_DRP"/>
    <property type="match status" value="1"/>
</dbReference>
<feature type="domain" description="NB-ARC" evidence="4">
    <location>
        <begin position="46"/>
        <end position="211"/>
    </location>
</feature>
<dbReference type="FunFam" id="3.40.50.300:FF:001091">
    <property type="entry name" value="Probable disease resistance protein At1g61300"/>
    <property type="match status" value="1"/>
</dbReference>
<sequence>MADPGVRTSPRNAERSIVASSPGELPEARKMKDESHIVGRDDFADKLVSLLIDKKGDRANLRVISVVGEGAIGKTALVRSVNNRADVKNHFDRCAWVRVGPKPNLVHLMVDLLKQLRVQELRDVDRMDEEKLSDELLRVLMGCCYLIVLDDLCELRVMDELMMVLADSRNGSRVIVTTRNPDIPSSIDLWYPEPLTLSPLEREQSEKLLEKCSPSFDVADLKKTILSKSGGSPPKILLLGGLLSAATSDRRTDLAYRLTHGLPDRPTLQDVVRLSFNDLPGWLKQCALYLTLFPKESEIPTRRLFRLWSAENFVSSPSENGVNRVDAEECFEMLVSRHMVEVARQKWDGSARSCRLPGSLYDVFYQMAENERFLKIYDCSIHGKKKFDAPRIAKHRDISGWGEAKAKINVPEAGRGCSETNAQEAHMEITPASDSSPLCGIQQLFSYVSFNTMKLGTRAGETVVLLKPLVPKRHSSLLRVLDLEGVYKPWLPEELGNILPNLKYLGLRWTLLERLPKSVALLSRLETLDLKYTNISSLPESILEVENLRHLHMTMVDFDCSTYQLFSKKSLNCNIQTIWGLVIDDESLMFGVLNKLTGLRKLALTWKCVAESGATKPFLNLKMLKSLRLRLIWSPSSGVLDLSMLKLERLKSLSNLHLLSHMRVHSLLESHIPPNLKVLTLYCSRLHDDSMGVLGKLKCLTTLRLFAHSYDGKTLSVSEGTFPSLRVLKLWELEDLTAWTIQANAMQCLADLEIKDCKKLNKIDGLQHIKTLEVITLVRVSDELERSVGEKQPDGRIIAKVLVTEFDMNASNK</sequence>
<keyword evidence="1" id="KW-0677">Repeat</keyword>
<dbReference type="PANTHER" id="PTHR23155">
    <property type="entry name" value="DISEASE RESISTANCE PROTEIN RP"/>
    <property type="match status" value="1"/>
</dbReference>
<dbReference type="GO" id="GO:0051707">
    <property type="term" value="P:response to other organism"/>
    <property type="evidence" value="ECO:0007669"/>
    <property type="project" value="UniProtKB-ARBA"/>
</dbReference>
<evidence type="ECO:0000259" key="5">
    <source>
        <dbReference type="Pfam" id="PF23559"/>
    </source>
</evidence>
<evidence type="ECO:0000313" key="8">
    <source>
        <dbReference type="Proteomes" id="UP001634007"/>
    </source>
</evidence>
<dbReference type="Gene3D" id="1.10.10.10">
    <property type="entry name" value="Winged helix-like DNA-binding domain superfamily/Winged helix DNA-binding domain"/>
    <property type="match status" value="1"/>
</dbReference>
<protein>
    <recommendedName>
        <fullName evidence="9">NB-ARC domain-containing protein</fullName>
    </recommendedName>
</protein>
<feature type="domain" description="Disease resistance protein winged helix" evidence="5">
    <location>
        <begin position="292"/>
        <end position="362"/>
    </location>
</feature>
<dbReference type="Gene3D" id="3.40.50.300">
    <property type="entry name" value="P-loop containing nucleotide triphosphate hydrolases"/>
    <property type="match status" value="1"/>
</dbReference>
<dbReference type="InterPro" id="IPR058922">
    <property type="entry name" value="WHD_DRP"/>
</dbReference>
<feature type="domain" description="Disease resistance R13L4/SHOC-2-like LRR" evidence="6">
    <location>
        <begin position="476"/>
        <end position="778"/>
    </location>
</feature>